<dbReference type="OrthoDB" id="4369169at2"/>
<dbReference type="InterPro" id="IPR019674">
    <property type="entry name" value="Lipoprotein_LpqN/LpqT-like"/>
</dbReference>
<reference evidence="2 3" key="2">
    <citation type="submission" date="2019-07" db="EMBL/GenBank/DDBJ databases">
        <authorList>
            <person name="Huang Y."/>
        </authorList>
    </citation>
    <scope>NUCLEOTIDE SEQUENCE [LARGE SCALE GENOMIC DNA]</scope>
    <source>
        <strain evidence="2 3">HY188</strain>
    </source>
</reference>
<sequence>MVGMSDIGTPTIQQYLEGAGIGFRPADAALPAAAVPAPEGWTVLGHDVLPGARQVLAAVDRSRDGWSPNAVLVDNTLVGSMDAAGFMECAVGDARRMPGWREAIARVEPVEAGTRALIRGTYEADGRTVCVTTVYLLTERAAGQHLAQLTATIEAAAVDMLDGVDEMVAGLHVED</sequence>
<dbReference type="Proteomes" id="UP000317344">
    <property type="component" value="Chromosome"/>
</dbReference>
<dbReference type="KEGG" id="toy:FO059_01565"/>
<accession>A0A516WZM4</accession>
<organism evidence="2 3">
    <name type="scientific">Tomitella fengzijianii</name>
    <dbReference type="NCBI Taxonomy" id="2597660"/>
    <lineage>
        <taxon>Bacteria</taxon>
        <taxon>Bacillati</taxon>
        <taxon>Actinomycetota</taxon>
        <taxon>Actinomycetes</taxon>
        <taxon>Mycobacteriales</taxon>
        <taxon>Tomitella</taxon>
    </lineage>
</organism>
<keyword evidence="3" id="KW-1185">Reference proteome</keyword>
<protein>
    <recommendedName>
        <fullName evidence="4">Lipoprotein LpqN</fullName>
    </recommendedName>
</protein>
<dbReference type="EMBL" id="CP041765">
    <property type="protein sequence ID" value="QDQ96268.1"/>
    <property type="molecule type" value="Genomic_DNA"/>
</dbReference>
<evidence type="ECO:0000313" key="2">
    <source>
        <dbReference type="EMBL" id="QDQ96268.1"/>
    </source>
</evidence>
<dbReference type="Pfam" id="PF10738">
    <property type="entry name" value="Lpp-LpqN"/>
    <property type="match status" value="1"/>
</dbReference>
<gene>
    <name evidence="2" type="ORF">FO059_01565</name>
</gene>
<evidence type="ECO:0008006" key="4">
    <source>
        <dbReference type="Google" id="ProtNLM"/>
    </source>
</evidence>
<dbReference type="AlphaFoldDB" id="A0A516WZM4"/>
<name>A0A516WZM4_9ACTN</name>
<evidence type="ECO:0000313" key="3">
    <source>
        <dbReference type="Proteomes" id="UP000317344"/>
    </source>
</evidence>
<dbReference type="Gene3D" id="3.40.1000.10">
    <property type="entry name" value="Mog1/PsbP, alpha/beta/alpha sandwich"/>
    <property type="match status" value="1"/>
</dbReference>
<evidence type="ECO:0000256" key="1">
    <source>
        <dbReference type="ARBA" id="ARBA00022729"/>
    </source>
</evidence>
<keyword evidence="1" id="KW-0732">Signal</keyword>
<reference evidence="2 3" key="1">
    <citation type="submission" date="2019-07" db="EMBL/GenBank/DDBJ databases">
        <title>Tomitella cavernea sp. nov., an actinomycete isolated from soil.</title>
        <authorList>
            <person name="Cheng J."/>
        </authorList>
    </citation>
    <scope>NUCLEOTIDE SEQUENCE [LARGE SCALE GENOMIC DNA]</scope>
    <source>
        <strain evidence="2 3">HY188</strain>
    </source>
</reference>
<proteinExistence type="predicted"/>